<dbReference type="PANTHER" id="PTHR28629">
    <property type="entry name" value="TRIOKINASE/FMN CYCLASE"/>
    <property type="match status" value="1"/>
</dbReference>
<dbReference type="GO" id="GO:0016740">
    <property type="term" value="F:transferase activity"/>
    <property type="evidence" value="ECO:0007669"/>
    <property type="project" value="UniProtKB-KW"/>
</dbReference>
<dbReference type="PROSITE" id="PS51481">
    <property type="entry name" value="DHAK"/>
    <property type="match status" value="1"/>
</dbReference>
<feature type="domain" description="DhaK" evidence="1">
    <location>
        <begin position="23"/>
        <end position="343"/>
    </location>
</feature>
<protein>
    <submittedName>
        <fullName evidence="2">Dihydroxyacetone kinase-like protein</fullName>
        <ecNumber evidence="2">2.7.1.-</ecNumber>
    </submittedName>
</protein>
<dbReference type="Pfam" id="PF02733">
    <property type="entry name" value="Dak1"/>
    <property type="match status" value="1"/>
</dbReference>
<dbReference type="Gene3D" id="3.30.1180.20">
    <property type="entry name" value="Dihydroxyacetone kinase, domain 2"/>
    <property type="match status" value="1"/>
</dbReference>
<reference evidence="2 3" key="1">
    <citation type="submission" date="2023-07" db="EMBL/GenBank/DDBJ databases">
        <title>Sorghum-associated microbial communities from plants grown in Nebraska, USA.</title>
        <authorList>
            <person name="Schachtman D."/>
        </authorList>
    </citation>
    <scope>NUCLEOTIDE SEQUENCE [LARGE SCALE GENOMIC DNA]</scope>
    <source>
        <strain evidence="2 3">4249</strain>
    </source>
</reference>
<sequence length="343" mass="35923">MDQSSNCNCLPLRPTPMKKFQNSAHTFVHESLRGLAEVHADILAVHLDPTYVVRRENTPGQVAVISGGGSGHEPLDVGYVGQGMLAAACPGEIFTSCTPNQIVAAAQAAEQGAGCLFIVKNYRGDLLNFETALDMLDFDCSTVVVDDDASVDTSPHSVGRRGAAGTLIVQKVVGAAAAAGASLAECKTVGCRVNSQTASAGVSFQGCMDPITGSPTFVIGADEIEFGVGLHGEPGRQRIPMASAENLAARMLDTIMRDLKPKPEHRLLLCVNGFGATPLSELYVLFNAASGHLKARGLNIHCSLVGNYATSLDTPGGSITVTVLDDEIASLWLAPVHTAALRW</sequence>
<organism evidence="2 3">
    <name type="scientific">Hydrogenophaga palleronii</name>
    <dbReference type="NCBI Taxonomy" id="65655"/>
    <lineage>
        <taxon>Bacteria</taxon>
        <taxon>Pseudomonadati</taxon>
        <taxon>Pseudomonadota</taxon>
        <taxon>Betaproteobacteria</taxon>
        <taxon>Burkholderiales</taxon>
        <taxon>Comamonadaceae</taxon>
        <taxon>Hydrogenophaga</taxon>
    </lineage>
</organism>
<dbReference type="Proteomes" id="UP001265700">
    <property type="component" value="Unassembled WGS sequence"/>
</dbReference>
<dbReference type="SUPFAM" id="SSF82549">
    <property type="entry name" value="DAK1/DegV-like"/>
    <property type="match status" value="1"/>
</dbReference>
<dbReference type="PANTHER" id="PTHR28629:SF4">
    <property type="entry name" value="TRIOKINASE_FMN CYCLASE"/>
    <property type="match status" value="1"/>
</dbReference>
<dbReference type="Gene3D" id="3.40.50.10440">
    <property type="entry name" value="Dihydroxyacetone kinase, domain 1"/>
    <property type="match status" value="1"/>
</dbReference>
<dbReference type="InterPro" id="IPR004006">
    <property type="entry name" value="DhaK_dom"/>
</dbReference>
<evidence type="ECO:0000313" key="2">
    <source>
        <dbReference type="EMBL" id="MDR7150301.1"/>
    </source>
</evidence>
<name>A0ABU1WMR6_9BURK</name>
<evidence type="ECO:0000313" key="3">
    <source>
        <dbReference type="Proteomes" id="UP001265700"/>
    </source>
</evidence>
<accession>A0ABU1WMR6</accession>
<evidence type="ECO:0000259" key="1">
    <source>
        <dbReference type="PROSITE" id="PS51481"/>
    </source>
</evidence>
<comment type="caution">
    <text evidence="2">The sequence shown here is derived from an EMBL/GenBank/DDBJ whole genome shotgun (WGS) entry which is preliminary data.</text>
</comment>
<dbReference type="EC" id="2.7.1.-" evidence="2"/>
<gene>
    <name evidence="2" type="ORF">J2W49_002259</name>
</gene>
<dbReference type="EMBL" id="JAVDWU010000004">
    <property type="protein sequence ID" value="MDR7150301.1"/>
    <property type="molecule type" value="Genomic_DNA"/>
</dbReference>
<keyword evidence="3" id="KW-1185">Reference proteome</keyword>
<proteinExistence type="predicted"/>
<keyword evidence="2" id="KW-0808">Transferase</keyword>
<dbReference type="InterPro" id="IPR050861">
    <property type="entry name" value="Dihydroxyacetone_Kinase"/>
</dbReference>